<evidence type="ECO:0000256" key="5">
    <source>
        <dbReference type="ARBA" id="ARBA00022705"/>
    </source>
</evidence>
<dbReference type="FunFam" id="3.40.1170.60:FF:000012">
    <property type="entry name" value="Putative DNA-directed polymerase kappa"/>
    <property type="match status" value="1"/>
</dbReference>
<evidence type="ECO:0000313" key="14">
    <source>
        <dbReference type="EMBL" id="CDW87108.1"/>
    </source>
</evidence>
<sequence>MKEREVRRTWMHIDMDMFYAAVEIRDNPSLKKKPVAVGDNTMITTTNYIARKYGVKSAMPGFIGRKLCPHLVFIKPNYPKYRQASDQFKRILAIYDPKLESVGLDEANLDLTDYLVDNKMDNDLGKIFIAQKIREQIFMDMGMTASAGIACNKMLAKICSELNKPNGQTYMYNDEVEILKFMMDLPVRKIPGVGKVNEHILSGLNIYSCKDLVEKATEVYVTFTEYAFQFLVKSALGMARVMHEKEEGVVAQRSMGVSCTFRPIHRYNQFREKLFRLAAELESRAHQNKVMGKTLVLEFKSFKFETKIKSMTFPHYLYSQNQFKKYGILLLNQAWPIEAIRLMGLRLSNMRDRRKDKGVKVCPEVQINDADLIEPPGGPDGNQQETQDQGDGGNNQEEDKIVFSDTMHHPSNDQNNANLDDEGIEDPEIEQKHDEENMKHAKEKLFKQKYGPGEKKKKKIKGEKEILSENSRSIQSWNNVPRFHMDKIMGKSEKEKRQERVQKILKKQNQRGIESFMNESDKYLSKSDHFVKQFEELSKIKNKNDGINNCRQIRNKLKKKEERQQKDIDSGMFGVPKSFKPI</sequence>
<dbReference type="InterPro" id="IPR043128">
    <property type="entry name" value="Rev_trsase/Diguanyl_cyclase"/>
</dbReference>
<keyword evidence="5" id="KW-0235">DNA replication</keyword>
<evidence type="ECO:0000256" key="1">
    <source>
        <dbReference type="ARBA" id="ARBA00012417"/>
    </source>
</evidence>
<dbReference type="InterPro" id="IPR001126">
    <property type="entry name" value="UmuC"/>
</dbReference>
<evidence type="ECO:0000259" key="13">
    <source>
        <dbReference type="PROSITE" id="PS50173"/>
    </source>
</evidence>
<feature type="compositionally biased region" description="Basic and acidic residues" evidence="12">
    <location>
        <begin position="559"/>
        <end position="569"/>
    </location>
</feature>
<dbReference type="SUPFAM" id="SSF100879">
    <property type="entry name" value="Lesion bypass DNA polymerase (Y-family), little finger domain"/>
    <property type="match status" value="1"/>
</dbReference>
<dbReference type="InParanoid" id="A0A078B1I3"/>
<dbReference type="NCBIfam" id="NF002677">
    <property type="entry name" value="PRK02406.1"/>
    <property type="match status" value="1"/>
</dbReference>
<evidence type="ECO:0000256" key="3">
    <source>
        <dbReference type="ARBA" id="ARBA00022679"/>
    </source>
</evidence>
<dbReference type="InterPro" id="IPR050116">
    <property type="entry name" value="DNA_polymerase-Y"/>
</dbReference>
<evidence type="ECO:0000256" key="12">
    <source>
        <dbReference type="SAM" id="MobiDB-lite"/>
    </source>
</evidence>
<dbReference type="SUPFAM" id="SSF56672">
    <property type="entry name" value="DNA/RNA polymerases"/>
    <property type="match status" value="1"/>
</dbReference>
<dbReference type="OrthoDB" id="1747274at2759"/>
<evidence type="ECO:0000313" key="15">
    <source>
        <dbReference type="Proteomes" id="UP000039865"/>
    </source>
</evidence>
<dbReference type="GO" id="GO:0006281">
    <property type="term" value="P:DNA repair"/>
    <property type="evidence" value="ECO:0007669"/>
    <property type="project" value="UniProtKB-KW"/>
</dbReference>
<dbReference type="GO" id="GO:0042276">
    <property type="term" value="P:error-prone translesion synthesis"/>
    <property type="evidence" value="ECO:0007669"/>
    <property type="project" value="TreeGrafter"/>
</dbReference>
<dbReference type="InterPro" id="IPR022880">
    <property type="entry name" value="DNApol_IV"/>
</dbReference>
<feature type="region of interest" description="Disordered" evidence="12">
    <location>
        <begin position="477"/>
        <end position="496"/>
    </location>
</feature>
<keyword evidence="9" id="KW-0239">DNA-directed DNA polymerase</keyword>
<keyword evidence="15" id="KW-1185">Reference proteome</keyword>
<dbReference type="Gene3D" id="1.10.150.20">
    <property type="entry name" value="5' to 3' exonuclease, C-terminal subdomain"/>
    <property type="match status" value="1"/>
</dbReference>
<name>A0A078B1I3_STYLE</name>
<gene>
    <name evidence="14" type="primary">Contig11901.g12735</name>
    <name evidence="14" type="ORF">STYLEM_16210</name>
</gene>
<dbReference type="PANTHER" id="PTHR11076:SF33">
    <property type="entry name" value="DNA POLYMERASE KAPPA"/>
    <property type="match status" value="1"/>
</dbReference>
<dbReference type="Proteomes" id="UP000039865">
    <property type="component" value="Unassembled WGS sequence"/>
</dbReference>
<dbReference type="FunFam" id="3.30.1490.100:FF:000004">
    <property type="entry name" value="DNA polymerase IV"/>
    <property type="match status" value="1"/>
</dbReference>
<dbReference type="GO" id="GO:0003684">
    <property type="term" value="F:damaged DNA binding"/>
    <property type="evidence" value="ECO:0007669"/>
    <property type="project" value="InterPro"/>
</dbReference>
<dbReference type="Pfam" id="PF11799">
    <property type="entry name" value="IMS_C"/>
    <property type="match status" value="1"/>
</dbReference>
<dbReference type="GO" id="GO:0046872">
    <property type="term" value="F:metal ion binding"/>
    <property type="evidence" value="ECO:0007669"/>
    <property type="project" value="UniProtKB-KW"/>
</dbReference>
<keyword evidence="10" id="KW-0234">DNA repair</keyword>
<dbReference type="Gene3D" id="3.40.1170.60">
    <property type="match status" value="1"/>
</dbReference>
<dbReference type="AlphaFoldDB" id="A0A078B1I3"/>
<dbReference type="GO" id="GO:0005634">
    <property type="term" value="C:nucleus"/>
    <property type="evidence" value="ECO:0007669"/>
    <property type="project" value="TreeGrafter"/>
</dbReference>
<evidence type="ECO:0000256" key="7">
    <source>
        <dbReference type="ARBA" id="ARBA00022763"/>
    </source>
</evidence>
<feature type="compositionally biased region" description="Basic and acidic residues" evidence="12">
    <location>
        <begin position="483"/>
        <end position="496"/>
    </location>
</feature>
<dbReference type="PANTHER" id="PTHR11076">
    <property type="entry name" value="DNA REPAIR POLYMERASE UMUC / TRANSFERASE FAMILY MEMBER"/>
    <property type="match status" value="1"/>
</dbReference>
<dbReference type="Pfam" id="PF00817">
    <property type="entry name" value="IMS"/>
    <property type="match status" value="1"/>
</dbReference>
<dbReference type="Gene3D" id="3.30.1490.100">
    <property type="entry name" value="DNA polymerase, Y-family, little finger domain"/>
    <property type="match status" value="1"/>
</dbReference>
<comment type="catalytic activity">
    <reaction evidence="11">
        <text>DNA(n) + a 2'-deoxyribonucleoside 5'-triphosphate = DNA(n+1) + diphosphate</text>
        <dbReference type="Rhea" id="RHEA:22508"/>
        <dbReference type="Rhea" id="RHEA-COMP:17339"/>
        <dbReference type="Rhea" id="RHEA-COMP:17340"/>
        <dbReference type="ChEBI" id="CHEBI:33019"/>
        <dbReference type="ChEBI" id="CHEBI:61560"/>
        <dbReference type="ChEBI" id="CHEBI:173112"/>
        <dbReference type="EC" id="2.7.7.7"/>
    </reaction>
</comment>
<dbReference type="InterPro" id="IPR017961">
    <property type="entry name" value="DNA_pol_Y-fam_little_finger"/>
</dbReference>
<dbReference type="Gene3D" id="3.30.70.270">
    <property type="match status" value="1"/>
</dbReference>
<accession>A0A078B1I3</accession>
<keyword evidence="7" id="KW-0227">DNA damage</keyword>
<dbReference type="CDD" id="cd03586">
    <property type="entry name" value="PolY_Pol_IV_kappa"/>
    <property type="match status" value="1"/>
</dbReference>
<dbReference type="InterPro" id="IPR036775">
    <property type="entry name" value="DNA_pol_Y-fam_lit_finger_sf"/>
</dbReference>
<reference evidence="14 15" key="1">
    <citation type="submission" date="2014-06" db="EMBL/GenBank/DDBJ databases">
        <authorList>
            <person name="Swart Estienne"/>
        </authorList>
    </citation>
    <scope>NUCLEOTIDE SEQUENCE [LARGE SCALE GENOMIC DNA]</scope>
    <source>
        <strain evidence="14 15">130c</strain>
    </source>
</reference>
<feature type="domain" description="UmuC" evidence="13">
    <location>
        <begin position="10"/>
        <end position="194"/>
    </location>
</feature>
<protein>
    <recommendedName>
        <fullName evidence="2">DNA polymerase kappa</fullName>
        <ecNumber evidence="1">2.7.7.7</ecNumber>
    </recommendedName>
</protein>
<organism evidence="14 15">
    <name type="scientific">Stylonychia lemnae</name>
    <name type="common">Ciliate</name>
    <dbReference type="NCBI Taxonomy" id="5949"/>
    <lineage>
        <taxon>Eukaryota</taxon>
        <taxon>Sar</taxon>
        <taxon>Alveolata</taxon>
        <taxon>Ciliophora</taxon>
        <taxon>Intramacronucleata</taxon>
        <taxon>Spirotrichea</taxon>
        <taxon>Stichotrichia</taxon>
        <taxon>Sporadotrichida</taxon>
        <taxon>Oxytrichidae</taxon>
        <taxon>Stylonychinae</taxon>
        <taxon>Stylonychia</taxon>
    </lineage>
</organism>
<dbReference type="EMBL" id="CCKQ01015287">
    <property type="protein sequence ID" value="CDW87108.1"/>
    <property type="molecule type" value="Genomic_DNA"/>
</dbReference>
<keyword evidence="4" id="KW-0548">Nucleotidyltransferase</keyword>
<evidence type="ECO:0000256" key="8">
    <source>
        <dbReference type="ARBA" id="ARBA00022842"/>
    </source>
</evidence>
<evidence type="ECO:0000256" key="11">
    <source>
        <dbReference type="ARBA" id="ARBA00049244"/>
    </source>
</evidence>
<feature type="region of interest" description="Disordered" evidence="12">
    <location>
        <begin position="557"/>
        <end position="582"/>
    </location>
</feature>
<dbReference type="PROSITE" id="PS50173">
    <property type="entry name" value="UMUC"/>
    <property type="match status" value="1"/>
</dbReference>
<keyword evidence="3" id="KW-0808">Transferase</keyword>
<evidence type="ECO:0000256" key="2">
    <source>
        <dbReference type="ARBA" id="ARBA00016178"/>
    </source>
</evidence>
<dbReference type="EC" id="2.7.7.7" evidence="1"/>
<evidence type="ECO:0000256" key="6">
    <source>
        <dbReference type="ARBA" id="ARBA00022723"/>
    </source>
</evidence>
<evidence type="ECO:0000256" key="10">
    <source>
        <dbReference type="ARBA" id="ARBA00023204"/>
    </source>
</evidence>
<dbReference type="GO" id="GO:0006260">
    <property type="term" value="P:DNA replication"/>
    <property type="evidence" value="ECO:0007669"/>
    <property type="project" value="UniProtKB-KW"/>
</dbReference>
<evidence type="ECO:0000256" key="4">
    <source>
        <dbReference type="ARBA" id="ARBA00022695"/>
    </source>
</evidence>
<proteinExistence type="predicted"/>
<evidence type="ECO:0000256" key="9">
    <source>
        <dbReference type="ARBA" id="ARBA00022932"/>
    </source>
</evidence>
<dbReference type="GO" id="GO:0003887">
    <property type="term" value="F:DNA-directed DNA polymerase activity"/>
    <property type="evidence" value="ECO:0007669"/>
    <property type="project" value="UniProtKB-KW"/>
</dbReference>
<keyword evidence="8" id="KW-0460">Magnesium</keyword>
<feature type="region of interest" description="Disordered" evidence="12">
    <location>
        <begin position="366"/>
        <end position="397"/>
    </location>
</feature>
<dbReference type="InterPro" id="IPR043502">
    <property type="entry name" value="DNA/RNA_pol_sf"/>
</dbReference>
<keyword evidence="6" id="KW-0479">Metal-binding</keyword>